<gene>
    <name evidence="1" type="ORF">ACFS27_28625</name>
</gene>
<evidence type="ECO:0000313" key="2">
    <source>
        <dbReference type="Proteomes" id="UP001597479"/>
    </source>
</evidence>
<dbReference type="EMBL" id="JBHUOG010000002">
    <property type="protein sequence ID" value="MFD2797554.1"/>
    <property type="molecule type" value="Genomic_DNA"/>
</dbReference>
<reference evidence="2" key="1">
    <citation type="journal article" date="2019" name="Int. J. Syst. Evol. Microbiol.">
        <title>The Global Catalogue of Microorganisms (GCM) 10K type strain sequencing project: providing services to taxonomists for standard genome sequencing and annotation.</title>
        <authorList>
            <consortium name="The Broad Institute Genomics Platform"/>
            <consortium name="The Broad Institute Genome Sequencing Center for Infectious Disease"/>
            <person name="Wu L."/>
            <person name="Ma J."/>
        </authorList>
    </citation>
    <scope>NUCLEOTIDE SEQUENCE [LARGE SCALE GENOMIC DNA]</scope>
    <source>
        <strain evidence="2">CCM 7044</strain>
    </source>
</reference>
<proteinExistence type="predicted"/>
<name>A0ABW5W231_9MICO</name>
<comment type="caution">
    <text evidence="1">The sequence shown here is derived from an EMBL/GenBank/DDBJ whole genome shotgun (WGS) entry which is preliminary data.</text>
</comment>
<keyword evidence="2" id="KW-1185">Reference proteome</keyword>
<organism evidence="1 2">
    <name type="scientific">Promicromonospora vindobonensis</name>
    <dbReference type="NCBI Taxonomy" id="195748"/>
    <lineage>
        <taxon>Bacteria</taxon>
        <taxon>Bacillati</taxon>
        <taxon>Actinomycetota</taxon>
        <taxon>Actinomycetes</taxon>
        <taxon>Micrococcales</taxon>
        <taxon>Promicromonosporaceae</taxon>
        <taxon>Promicromonospora</taxon>
    </lineage>
</organism>
<evidence type="ECO:0000313" key="1">
    <source>
        <dbReference type="EMBL" id="MFD2797554.1"/>
    </source>
</evidence>
<dbReference type="Proteomes" id="UP001597479">
    <property type="component" value="Unassembled WGS sequence"/>
</dbReference>
<sequence>MSTRFSTGQVLSFLELTDTLTLEAEQAIVEWYDSGEAEMWDVTVAVGIS</sequence>
<dbReference type="RefSeq" id="WP_377190666.1">
    <property type="nucleotide sequence ID" value="NZ_JBHUOG010000002.1"/>
</dbReference>
<protein>
    <submittedName>
        <fullName evidence="1">Uncharacterized protein</fullName>
    </submittedName>
</protein>
<accession>A0ABW5W231</accession>